<dbReference type="RefSeq" id="WP_021707081.1">
    <property type="nucleotide sequence ID" value="NZ_BATJ01000023.1"/>
</dbReference>
<dbReference type="AlphaFoldDB" id="U3BRG5"/>
<accession>U3BRG5</accession>
<comment type="caution">
    <text evidence="1">The sequence shown here is derived from an EMBL/GenBank/DDBJ whole genome shotgun (WGS) entry which is preliminary data.</text>
</comment>
<dbReference type="Proteomes" id="UP000016570">
    <property type="component" value="Unassembled WGS sequence"/>
</dbReference>
<dbReference type="EMBL" id="BATJ01000023">
    <property type="protein sequence ID" value="GAD69113.1"/>
    <property type="molecule type" value="Genomic_DNA"/>
</dbReference>
<evidence type="ECO:0000313" key="2">
    <source>
        <dbReference type="Proteomes" id="UP000016570"/>
    </source>
</evidence>
<keyword evidence="2" id="KW-1185">Reference proteome</keyword>
<sequence length="248" mass="28322">MGIRENEGRYVRSRSLRDSAVKRKHPLNFMSRAVASHHIISCEATRRLSSYRRKQITYKGYDVNHTWNLVILPMEDRISCHYRIPLHKSGHKDEAIITHYEKSLGMSISGLRGELETEASKESDTHKQKILEDDIGVIDVLNGYHKIVGVKLARALKGLTCKTNKEEYSETLDDLSIEILGEISRDKLLLIHRGKHFAKGASGCEDCQEPGARTKRKHFGPLDNAPKKSKVKKFCYIGNRLKTVKEQK</sequence>
<reference evidence="1 2" key="1">
    <citation type="submission" date="2013-09" db="EMBL/GenBank/DDBJ databases">
        <title>Whole genome shotgun sequence of Vibrio proteolyticus NBRC 13287.</title>
        <authorList>
            <person name="Isaki S."/>
            <person name="Hosoyama A."/>
            <person name="Numata M."/>
            <person name="Hashimoto M."/>
            <person name="Hosoyama Y."/>
            <person name="Tsuchikane K."/>
            <person name="Noguchi M."/>
            <person name="Hirakata S."/>
            <person name="Ichikawa N."/>
            <person name="Ohji S."/>
            <person name="Yamazoe A."/>
            <person name="Fujita N."/>
        </authorList>
    </citation>
    <scope>NUCLEOTIDE SEQUENCE [LARGE SCALE GENOMIC DNA]</scope>
    <source>
        <strain evidence="1 2">NBRC 13287</strain>
    </source>
</reference>
<gene>
    <name evidence="1" type="ORF">VPR01S_23_00250</name>
</gene>
<dbReference type="eggNOG" id="ENOG5031PC4">
    <property type="taxonomic scope" value="Bacteria"/>
</dbReference>
<evidence type="ECO:0000313" key="1">
    <source>
        <dbReference type="EMBL" id="GAD69113.1"/>
    </source>
</evidence>
<name>U3BRG5_VIBPR</name>
<protein>
    <submittedName>
        <fullName evidence="1">Uncharacterized protein</fullName>
    </submittedName>
</protein>
<organism evidence="1 2">
    <name type="scientific">Vibrio proteolyticus NBRC 13287</name>
    <dbReference type="NCBI Taxonomy" id="1219065"/>
    <lineage>
        <taxon>Bacteria</taxon>
        <taxon>Pseudomonadati</taxon>
        <taxon>Pseudomonadota</taxon>
        <taxon>Gammaproteobacteria</taxon>
        <taxon>Vibrionales</taxon>
        <taxon>Vibrionaceae</taxon>
        <taxon>Vibrio</taxon>
    </lineage>
</organism>
<dbReference type="STRING" id="1219065.VPR01S_23_00250"/>
<proteinExistence type="predicted"/>